<dbReference type="PANTHER" id="PTHR10264:SF28">
    <property type="entry name" value="BAND 7 DOMAIN-CONTAINING PROTEIN"/>
    <property type="match status" value="1"/>
</dbReference>
<evidence type="ECO:0000256" key="2">
    <source>
        <dbReference type="SAM" id="Phobius"/>
    </source>
</evidence>
<dbReference type="PRINTS" id="PR00721">
    <property type="entry name" value="STOMATIN"/>
</dbReference>
<dbReference type="WBParaSite" id="maker-PairedContig_1906-snap-gene-3.13-mRNA-1">
    <property type="protein sequence ID" value="maker-PairedContig_1906-snap-gene-3.13-mRNA-1"/>
    <property type="gene ID" value="maker-PairedContig_1906-snap-gene-3.13"/>
</dbReference>
<proteinExistence type="inferred from homology"/>
<dbReference type="InterPro" id="IPR001107">
    <property type="entry name" value="Band_7"/>
</dbReference>
<protein>
    <submittedName>
        <fullName evidence="5 6">PHB domain-containing protein</fullName>
    </submittedName>
</protein>
<dbReference type="AlphaFoldDB" id="A0A1I8EG56"/>
<dbReference type="SUPFAM" id="SSF55718">
    <property type="entry name" value="SCP-like"/>
    <property type="match status" value="1"/>
</dbReference>
<dbReference type="PANTHER" id="PTHR10264">
    <property type="entry name" value="BAND 7 PROTEIN-RELATED"/>
    <property type="match status" value="1"/>
</dbReference>
<reference evidence="5" key="3">
    <citation type="submission" date="2016-11" db="UniProtKB">
        <authorList>
            <consortium name="WormBaseParasite"/>
        </authorList>
    </citation>
    <scope>IDENTIFICATION</scope>
    <source>
        <strain evidence="5 6">pt0022</strain>
    </source>
</reference>
<dbReference type="GO" id="GO:0009898">
    <property type="term" value="C:cytoplasmic side of plasma membrane"/>
    <property type="evidence" value="ECO:0007669"/>
    <property type="project" value="UniProtKB-ARBA"/>
</dbReference>
<dbReference type="SMART" id="SM00244">
    <property type="entry name" value="PHB"/>
    <property type="match status" value="1"/>
</dbReference>
<comment type="similarity">
    <text evidence="1">Belongs to the band 7/mec-2 family.</text>
</comment>
<dbReference type="InterPro" id="IPR001972">
    <property type="entry name" value="Stomatin_HflK_fam"/>
</dbReference>
<dbReference type="InterPro" id="IPR036527">
    <property type="entry name" value="SCP2_sterol-bd_dom_sf"/>
</dbReference>
<dbReference type="Proteomes" id="UP000093561">
    <property type="component" value="Unassembled WGS sequence"/>
</dbReference>
<evidence type="ECO:0000313" key="5">
    <source>
        <dbReference type="WBParaSite" id="maker-PairedContig_1906-snap-gene-3.13-mRNA-1"/>
    </source>
</evidence>
<reference evidence="4" key="1">
    <citation type="submission" date="2015-03" db="EMBL/GenBank/DDBJ databases">
        <title>Wuchereria bancrofti Genome Sequencing Papua New Guinea Strain.</title>
        <authorList>
            <person name="Small S.T."/>
            <person name="Serre D."/>
            <person name="Zimmerman P.A."/>
        </authorList>
    </citation>
    <scope>NUCLEOTIDE SEQUENCE [LARGE SCALE GENOMIC DNA]</scope>
    <source>
        <strain evidence="4">pt0022</strain>
    </source>
</reference>
<dbReference type="SUPFAM" id="SSF117892">
    <property type="entry name" value="Band 7/SPFH domain"/>
    <property type="match status" value="1"/>
</dbReference>
<evidence type="ECO:0000259" key="3">
    <source>
        <dbReference type="SMART" id="SM00244"/>
    </source>
</evidence>
<name>A0A1I8EG56_WUCBA</name>
<dbReference type="FunFam" id="3.30.479.30:FF:000004">
    <property type="entry name" value="Putative membrane protease family, stomatin"/>
    <property type="match status" value="1"/>
</dbReference>
<feature type="domain" description="Band 7" evidence="3">
    <location>
        <begin position="93"/>
        <end position="256"/>
    </location>
</feature>
<sequence>MNEEALKEDDWRYKYRSAFTYAPYNDLDKMGYKAPKRYPTQIGPRYCRYSYSVTGTEVMERMTPTAHTAAVESIFVVLAFLLFLITLPFSLVFSLKFVGDFEQLVILRLGRAQKIRGPGATVVLPCIDTCTKVDLRVNAFNVPPMQIITFDRGLVELGATVFSQVKDALAAVCAVQERNRSTRVLSVATLHRLVCKRRVNDVTSSLGRRQLCENLQVELGVLTTAWGVEITKVELSDVKVIKKGENMALATFNKVLKSELGSRIIETVKGAAEEFVVQQEQKRQPDHQQQIGNDTEKDKTDLFGAVLCEENELKYVLNDSLENLDIDRLLCSLTMVIDKQLVASVGYIFQVNCIGFGDFYVDLKNGSGKCCKGISSTADVALCLNRELLFRILKKEVSPMQAYLNGSLRILGSVKAAVRLTLLSDRFNCLLSL</sequence>
<keyword evidence="2" id="KW-0472">Membrane</keyword>
<keyword evidence="2" id="KW-0812">Transmembrane</keyword>
<organism evidence="5">
    <name type="scientific">Wuchereria bancrofti</name>
    <dbReference type="NCBI Taxonomy" id="6293"/>
    <lineage>
        <taxon>Eukaryota</taxon>
        <taxon>Metazoa</taxon>
        <taxon>Ecdysozoa</taxon>
        <taxon>Nematoda</taxon>
        <taxon>Chromadorea</taxon>
        <taxon>Rhabditida</taxon>
        <taxon>Spirurina</taxon>
        <taxon>Spiruromorpha</taxon>
        <taxon>Filarioidea</taxon>
        <taxon>Onchocercidae</taxon>
        <taxon>Wuchereria</taxon>
    </lineage>
</organism>
<evidence type="ECO:0000256" key="1">
    <source>
        <dbReference type="ARBA" id="ARBA00008164"/>
    </source>
</evidence>
<evidence type="ECO:0000313" key="4">
    <source>
        <dbReference type="Proteomes" id="UP000093561"/>
    </source>
</evidence>
<dbReference type="Pfam" id="PF02036">
    <property type="entry name" value="SCP2"/>
    <property type="match status" value="1"/>
</dbReference>
<dbReference type="InterPro" id="IPR043202">
    <property type="entry name" value="Band-7_stomatin-like"/>
</dbReference>
<feature type="transmembrane region" description="Helical" evidence="2">
    <location>
        <begin position="69"/>
        <end position="93"/>
    </location>
</feature>
<evidence type="ECO:0000313" key="6">
    <source>
        <dbReference type="WBParaSite" id="mrna-Wban_00658"/>
    </source>
</evidence>
<dbReference type="InterPro" id="IPR036013">
    <property type="entry name" value="Band_7/SPFH_dom_sf"/>
</dbReference>
<dbReference type="InterPro" id="IPR003033">
    <property type="entry name" value="SCP2_sterol-bd_dom"/>
</dbReference>
<dbReference type="Gene3D" id="3.30.479.30">
    <property type="entry name" value="Band 7 domain"/>
    <property type="match status" value="1"/>
</dbReference>
<accession>A0A1I8EG56</accession>
<dbReference type="WBParaSite" id="mrna-Wban_00658">
    <property type="protein sequence ID" value="mrna-Wban_00658"/>
    <property type="gene ID" value="Wban_00658"/>
</dbReference>
<reference evidence="4" key="2">
    <citation type="journal article" date="2016" name="Mol. Ecol.">
        <title>Population genomics of the filarial nematode parasite Wuchereria bancrofti from mosquitoes.</title>
        <authorList>
            <person name="Small S.T."/>
            <person name="Reimer L.J."/>
            <person name="Tisch D.J."/>
            <person name="King C.L."/>
            <person name="Christensen B.M."/>
            <person name="Siba P.M."/>
            <person name="Kazura J.W."/>
            <person name="Serre D."/>
            <person name="Zimmerman P.A."/>
        </authorList>
    </citation>
    <scope>NUCLEOTIDE SEQUENCE</scope>
    <source>
        <strain evidence="4">pt0022</strain>
    </source>
</reference>
<dbReference type="STRING" id="6293.A0A1I8EG56"/>
<dbReference type="Pfam" id="PF01145">
    <property type="entry name" value="Band_7"/>
    <property type="match status" value="1"/>
</dbReference>
<dbReference type="Gene3D" id="3.30.1050.10">
    <property type="entry name" value="SCP2 sterol-binding domain"/>
    <property type="match status" value="1"/>
</dbReference>
<keyword evidence="2" id="KW-1133">Transmembrane helix</keyword>